<keyword evidence="11" id="KW-0850">VLDL</keyword>
<evidence type="ECO:0000313" key="16">
    <source>
        <dbReference type="RefSeq" id="XP_004712913.1"/>
    </source>
</evidence>
<comment type="similarity">
    <text evidence="2">Belongs to the apolipoprotein C3 family.</text>
</comment>
<feature type="chain" id="PRO_5046452339" description="Apolipoprotein C-III" evidence="14">
    <location>
        <begin position="21"/>
        <end position="105"/>
    </location>
</feature>
<keyword evidence="10" id="KW-0443">Lipid metabolism</keyword>
<evidence type="ECO:0000256" key="10">
    <source>
        <dbReference type="ARBA" id="ARBA00023098"/>
    </source>
</evidence>
<keyword evidence="8" id="KW-0442">Lipid degradation</keyword>
<evidence type="ECO:0000313" key="15">
    <source>
        <dbReference type="Proteomes" id="UP000694863"/>
    </source>
</evidence>
<dbReference type="InterPro" id="IPR008403">
    <property type="entry name" value="Apo-CIII"/>
</dbReference>
<reference evidence="16" key="1">
    <citation type="submission" date="2025-08" db="UniProtKB">
        <authorList>
            <consortium name="RefSeq"/>
        </authorList>
    </citation>
    <scope>IDENTIFICATION</scope>
</reference>
<dbReference type="InterPro" id="IPR038195">
    <property type="entry name" value="Apo_CIII_sf"/>
</dbReference>
<name>A0ABM0J1R3_ECHTE</name>
<evidence type="ECO:0000256" key="7">
    <source>
        <dbReference type="ARBA" id="ARBA00022729"/>
    </source>
</evidence>
<gene>
    <name evidence="16" type="primary">APOC3</name>
</gene>
<dbReference type="RefSeq" id="XP_004712913.1">
    <property type="nucleotide sequence ID" value="XM_004712856.4"/>
</dbReference>
<feature type="signal peptide" evidence="14">
    <location>
        <begin position="1"/>
        <end position="20"/>
    </location>
</feature>
<dbReference type="Gene3D" id="6.10.90.10">
    <property type="entry name" value="Apolipoprotein CIII"/>
    <property type="match status" value="1"/>
</dbReference>
<dbReference type="Pfam" id="PF05778">
    <property type="entry name" value="Apo-CIII"/>
    <property type="match status" value="1"/>
</dbReference>
<dbReference type="GeneID" id="101661550"/>
<dbReference type="PANTHER" id="PTHR14225:SF0">
    <property type="entry name" value="APOLIPOPROTEIN C-III"/>
    <property type="match status" value="1"/>
</dbReference>
<evidence type="ECO:0000256" key="14">
    <source>
        <dbReference type="SAM" id="SignalP"/>
    </source>
</evidence>
<protein>
    <recommendedName>
        <fullName evidence="3">Apolipoprotein C-III</fullName>
    </recommendedName>
    <alternativeName>
        <fullName evidence="12">Apolipoprotein C3</fullName>
    </alternativeName>
</protein>
<evidence type="ECO:0000256" key="9">
    <source>
        <dbReference type="ARBA" id="ARBA00023055"/>
    </source>
</evidence>
<evidence type="ECO:0000256" key="13">
    <source>
        <dbReference type="ARBA" id="ARBA00045699"/>
    </source>
</evidence>
<evidence type="ECO:0000256" key="3">
    <source>
        <dbReference type="ARBA" id="ARBA00015570"/>
    </source>
</evidence>
<evidence type="ECO:0000256" key="4">
    <source>
        <dbReference type="ARBA" id="ARBA00022448"/>
    </source>
</evidence>
<evidence type="ECO:0000256" key="8">
    <source>
        <dbReference type="ARBA" id="ARBA00022963"/>
    </source>
</evidence>
<keyword evidence="7 14" id="KW-0732">Signal</keyword>
<comment type="subcellular location">
    <subcellularLocation>
        <location evidence="1">Secreted</location>
    </subcellularLocation>
</comment>
<organism evidence="15 16">
    <name type="scientific">Echinops telfairi</name>
    <name type="common">Lesser hedgehog tenrec</name>
    <dbReference type="NCBI Taxonomy" id="9371"/>
    <lineage>
        <taxon>Eukaryota</taxon>
        <taxon>Metazoa</taxon>
        <taxon>Chordata</taxon>
        <taxon>Craniata</taxon>
        <taxon>Vertebrata</taxon>
        <taxon>Euteleostomi</taxon>
        <taxon>Mammalia</taxon>
        <taxon>Eutheria</taxon>
        <taxon>Afrotheria</taxon>
        <taxon>Tenrecidae</taxon>
        <taxon>Tenrecinae</taxon>
        <taxon>Echinops</taxon>
    </lineage>
</organism>
<proteinExistence type="inferred from homology"/>
<keyword evidence="6" id="KW-0964">Secreted</keyword>
<evidence type="ECO:0000256" key="1">
    <source>
        <dbReference type="ARBA" id="ARBA00004613"/>
    </source>
</evidence>
<evidence type="ECO:0000256" key="11">
    <source>
        <dbReference type="ARBA" id="ARBA00023313"/>
    </source>
</evidence>
<evidence type="ECO:0000256" key="5">
    <source>
        <dbReference type="ARBA" id="ARBA00022513"/>
    </source>
</evidence>
<keyword evidence="4" id="KW-0813">Transport</keyword>
<dbReference type="SUPFAM" id="SSF47162">
    <property type="entry name" value="Apolipoprotein"/>
    <property type="match status" value="1"/>
</dbReference>
<keyword evidence="15" id="KW-1185">Reference proteome</keyword>
<comment type="function">
    <text evidence="13">Component of triglyceride-rich very low density lipoproteins (VLDL) and high density lipoproteins (HDL) in plasma. Plays a multifaceted role in triglyceride homeostasis. Intracellularly, promotes hepatic very low density lipoprotein 1 (VLDL1) assembly and secretion; extracellularly, attenuates hydrolysis and clearance of triglyceride-rich lipoproteins (TRLs). Impairs the lipolysis of TRLs by inhibiting lipoprotein lipase and the hepatic uptake of TRLs by remnant receptors. Formed of several curved helices connected via semiflexible hinges, so that it can wrap tightly around the curved micelle surface and easily adapt to the different diameters of its natural binding partners.</text>
</comment>
<sequence>MQLRVILVTALLALLATAWAAEPEPEPEDASLLDVMQDYVDHAKKTAQNALTSVQESTVAQQAKGWVSGSFSSLKNYWSTLKDKFSGFWDSTSEAEPTPNPSYSF</sequence>
<keyword evidence="9" id="KW-0445">Lipid transport</keyword>
<dbReference type="PANTHER" id="PTHR14225">
    <property type="entry name" value="APOLIPOPROTEIN C-III"/>
    <property type="match status" value="1"/>
</dbReference>
<accession>A0ABM0J1R3</accession>
<dbReference type="Proteomes" id="UP000694863">
    <property type="component" value="Unplaced"/>
</dbReference>
<keyword evidence="5" id="KW-0162">Chylomicron</keyword>
<evidence type="ECO:0000256" key="6">
    <source>
        <dbReference type="ARBA" id="ARBA00022525"/>
    </source>
</evidence>
<evidence type="ECO:0000256" key="12">
    <source>
        <dbReference type="ARBA" id="ARBA00031173"/>
    </source>
</evidence>
<evidence type="ECO:0000256" key="2">
    <source>
        <dbReference type="ARBA" id="ARBA00011008"/>
    </source>
</evidence>